<protein>
    <submittedName>
        <fullName evidence="1">Uncharacterized protein</fullName>
    </submittedName>
</protein>
<accession>A0AAV7WAR7</accession>
<proteinExistence type="predicted"/>
<evidence type="ECO:0000313" key="2">
    <source>
        <dbReference type="Proteomes" id="UP001066276"/>
    </source>
</evidence>
<evidence type="ECO:0000313" key="1">
    <source>
        <dbReference type="EMBL" id="KAJ1210493.1"/>
    </source>
</evidence>
<gene>
    <name evidence="1" type="ORF">NDU88_005857</name>
</gene>
<dbReference type="AlphaFoldDB" id="A0AAV7WAR7"/>
<keyword evidence="2" id="KW-1185">Reference proteome</keyword>
<name>A0AAV7WAR7_PLEWA</name>
<comment type="caution">
    <text evidence="1">The sequence shown here is derived from an EMBL/GenBank/DDBJ whole genome shotgun (WGS) entry which is preliminary data.</text>
</comment>
<sequence>MSAETKISQAMHFLEEAGRLDLLAEGVCVVVRPSRRAAAGITAAVYACFPSSPGVNKRQLKVASNFPGQTRHIHSAARTKSGYVAAPQSPPVAAGPLQAGVYCADDEQPGPSRAMSSVCSGHTVLDYDAMEEGSLEEGEVHEEEAPQALEEVAWGV</sequence>
<dbReference type="Proteomes" id="UP001066276">
    <property type="component" value="Chromosome 1_2"/>
</dbReference>
<reference evidence="1" key="1">
    <citation type="journal article" date="2022" name="bioRxiv">
        <title>Sequencing and chromosome-scale assembly of the giantPleurodeles waltlgenome.</title>
        <authorList>
            <person name="Brown T."/>
            <person name="Elewa A."/>
            <person name="Iarovenko S."/>
            <person name="Subramanian E."/>
            <person name="Araus A.J."/>
            <person name="Petzold A."/>
            <person name="Susuki M."/>
            <person name="Suzuki K.-i.T."/>
            <person name="Hayashi T."/>
            <person name="Toyoda A."/>
            <person name="Oliveira C."/>
            <person name="Osipova E."/>
            <person name="Leigh N.D."/>
            <person name="Simon A."/>
            <person name="Yun M.H."/>
        </authorList>
    </citation>
    <scope>NUCLEOTIDE SEQUENCE</scope>
    <source>
        <strain evidence="1">20211129_DDA</strain>
        <tissue evidence="1">Liver</tissue>
    </source>
</reference>
<dbReference type="EMBL" id="JANPWB010000002">
    <property type="protein sequence ID" value="KAJ1210493.1"/>
    <property type="molecule type" value="Genomic_DNA"/>
</dbReference>
<organism evidence="1 2">
    <name type="scientific">Pleurodeles waltl</name>
    <name type="common">Iberian ribbed newt</name>
    <dbReference type="NCBI Taxonomy" id="8319"/>
    <lineage>
        <taxon>Eukaryota</taxon>
        <taxon>Metazoa</taxon>
        <taxon>Chordata</taxon>
        <taxon>Craniata</taxon>
        <taxon>Vertebrata</taxon>
        <taxon>Euteleostomi</taxon>
        <taxon>Amphibia</taxon>
        <taxon>Batrachia</taxon>
        <taxon>Caudata</taxon>
        <taxon>Salamandroidea</taxon>
        <taxon>Salamandridae</taxon>
        <taxon>Pleurodelinae</taxon>
        <taxon>Pleurodeles</taxon>
    </lineage>
</organism>